<reference evidence="1" key="1">
    <citation type="submission" date="2018-02" db="EMBL/GenBank/DDBJ databases">
        <title>The genomes of Aspergillus section Nigri reveals drivers in fungal speciation.</title>
        <authorList>
            <consortium name="DOE Joint Genome Institute"/>
            <person name="Vesth T.C."/>
            <person name="Nybo J."/>
            <person name="Theobald S."/>
            <person name="Brandl J."/>
            <person name="Frisvad J.C."/>
            <person name="Nielsen K.F."/>
            <person name="Lyhne E.K."/>
            <person name="Kogle M.E."/>
            <person name="Kuo A."/>
            <person name="Riley R."/>
            <person name="Clum A."/>
            <person name="Nolan M."/>
            <person name="Lipzen A."/>
            <person name="Salamov A."/>
            <person name="Henrissat B."/>
            <person name="Wiebenga A."/>
            <person name="De vries R.P."/>
            <person name="Grigoriev I.V."/>
            <person name="Mortensen U.H."/>
            <person name="Andersen M.R."/>
            <person name="Baker S.E."/>
        </authorList>
    </citation>
    <scope>NUCLEOTIDE SEQUENCE</scope>
    <source>
        <strain evidence="1">CBS 621.78</strain>
    </source>
</reference>
<keyword evidence="2" id="KW-1185">Reference proteome</keyword>
<protein>
    <submittedName>
        <fullName evidence="1">FAD/NAD(P)-binding domain-containing protein</fullName>
    </submittedName>
</protein>
<organism evidence="1 2">
    <name type="scientific">Aspergillus brunneoviolaceus CBS 621.78</name>
    <dbReference type="NCBI Taxonomy" id="1450534"/>
    <lineage>
        <taxon>Eukaryota</taxon>
        <taxon>Fungi</taxon>
        <taxon>Dikarya</taxon>
        <taxon>Ascomycota</taxon>
        <taxon>Pezizomycotina</taxon>
        <taxon>Eurotiomycetes</taxon>
        <taxon>Eurotiomycetidae</taxon>
        <taxon>Eurotiales</taxon>
        <taxon>Aspergillaceae</taxon>
        <taxon>Aspergillus</taxon>
        <taxon>Aspergillus subgen. Circumdati</taxon>
    </lineage>
</organism>
<gene>
    <name evidence="1" type="ORF">BO95DRAFT_407463</name>
</gene>
<evidence type="ECO:0000313" key="2">
    <source>
        <dbReference type="Proteomes" id="UP000249057"/>
    </source>
</evidence>
<dbReference type="Proteomes" id="UP000249057">
    <property type="component" value="Unassembled WGS sequence"/>
</dbReference>
<proteinExistence type="predicted"/>
<evidence type="ECO:0000313" key="1">
    <source>
        <dbReference type="EMBL" id="RAH48877.1"/>
    </source>
</evidence>
<dbReference type="EMBL" id="KZ825321">
    <property type="protein sequence ID" value="RAH48877.1"/>
    <property type="molecule type" value="Genomic_DNA"/>
</dbReference>
<sequence>MVARKHLNVAIVGAGPGGLATAIALSELPYVSVTVYERAPEPREVGAGISIGRNGWNVLELLGAADGVKGATKQTPFQRNGRTGESIVPRATTPPPLSPEEAKYESIRARRTRLQAALLARVPANTIRFNKKLVSLTDPGGEDGARLQFQDATVASADLVVGADGIRSVVRQTLFPDHHLHFTGVTAWRVLVPVASIRHVAEFPTSTGWWHGLNGYFYFSHVDDEPDRELCEITVRSFDEPEVPGRTATWAIPSTNDRVRARCGEYDPRIQAVLDVVPEGDWREFAMAAGPCLPEIQGWDKVALIGDASHPLSGAFGSGAAFAMEDGWILARAIEHTITSNTPIKDALEIFQRIRAPYYERMHVVFLSSAWYDYLDRKASEAKKARALNGDFDTVIKARVASFGGAGADSLDWIYKNDIKQVWAEYVASVEGD</sequence>
<accession>A0ACD1GI73</accession>
<name>A0ACD1GI73_9EURO</name>